<organism evidence="3 4">
    <name type="scientific">Sphingomonas quercus</name>
    <dbReference type="NCBI Taxonomy" id="2842451"/>
    <lineage>
        <taxon>Bacteria</taxon>
        <taxon>Pseudomonadati</taxon>
        <taxon>Pseudomonadota</taxon>
        <taxon>Alphaproteobacteria</taxon>
        <taxon>Sphingomonadales</taxon>
        <taxon>Sphingomonadaceae</taxon>
        <taxon>Sphingomonas</taxon>
    </lineage>
</organism>
<dbReference type="RefSeq" id="WP_216325339.1">
    <property type="nucleotide sequence ID" value="NZ_JAHKRT010000006.1"/>
</dbReference>
<evidence type="ECO:0000259" key="2">
    <source>
        <dbReference type="Pfam" id="PF13360"/>
    </source>
</evidence>
<feature type="signal peptide" evidence="1">
    <location>
        <begin position="1"/>
        <end position="23"/>
    </location>
</feature>
<name>A0ABS6BLQ7_9SPHN</name>
<feature type="domain" description="Pyrrolo-quinoline quinone repeat" evidence="2">
    <location>
        <begin position="124"/>
        <end position="362"/>
    </location>
</feature>
<dbReference type="InterPro" id="IPR018391">
    <property type="entry name" value="PQQ_b-propeller_rpt"/>
</dbReference>
<dbReference type="InterPro" id="IPR002372">
    <property type="entry name" value="PQQ_rpt_dom"/>
</dbReference>
<dbReference type="EMBL" id="JAHKRT010000006">
    <property type="protein sequence ID" value="MBU3078701.1"/>
    <property type="molecule type" value="Genomic_DNA"/>
</dbReference>
<evidence type="ECO:0000313" key="3">
    <source>
        <dbReference type="EMBL" id="MBU3078701.1"/>
    </source>
</evidence>
<comment type="caution">
    <text evidence="3">The sequence shown here is derived from an EMBL/GenBank/DDBJ whole genome shotgun (WGS) entry which is preliminary data.</text>
</comment>
<dbReference type="Pfam" id="PF13360">
    <property type="entry name" value="PQQ_2"/>
    <property type="match status" value="2"/>
</dbReference>
<dbReference type="PROSITE" id="PS51257">
    <property type="entry name" value="PROKAR_LIPOPROTEIN"/>
    <property type="match status" value="1"/>
</dbReference>
<dbReference type="Proteomes" id="UP000776276">
    <property type="component" value="Unassembled WGS sequence"/>
</dbReference>
<dbReference type="PANTHER" id="PTHR34512:SF30">
    <property type="entry name" value="OUTER MEMBRANE PROTEIN ASSEMBLY FACTOR BAMB"/>
    <property type="match status" value="1"/>
</dbReference>
<keyword evidence="1" id="KW-0732">Signal</keyword>
<feature type="domain" description="Pyrrolo-quinoline quinone repeat" evidence="2">
    <location>
        <begin position="367"/>
        <end position="440"/>
    </location>
</feature>
<accession>A0ABS6BLQ7</accession>
<proteinExistence type="predicted"/>
<keyword evidence="4" id="KW-1185">Reference proteome</keyword>
<feature type="chain" id="PRO_5046660751" evidence="1">
    <location>
        <begin position="24"/>
        <end position="442"/>
    </location>
</feature>
<protein>
    <submittedName>
        <fullName evidence="3">PQQ-binding-like beta-propeller repeat protein</fullName>
    </submittedName>
</protein>
<sequence length="442" mass="46332">MRIGKRAIAVLAATALLSGCGMFRGTNKPKTPVLGERIPVLTYESGADTDPGLADQAVTLPAPQVNADWAQSGGSASKSLGQLALGASISPTWSTRIAGNSSKARLAAGPVVADGKLYVTDVDAMVRAIDAGNGRVLWSTSLRRPGKEGARAAFGGGVSYENGRVYATTGSGDIAALDAKTGAVIWKKTPAGPLRGAPTIANGQIYAMTQDNQLFALKQEDGAVDWQVAATLETAGVFGVAAPAAGQGTIVAGFSSGELTAYRYENGRVVWQDALSRTSISTAVASLSDIDADPVIDQGRVYAVGQGGRMVAMELTTGQRLWELNIAGIATPWVAGDWVFVVTDDARLLCVQRTSGKIRWATQLEHWRNEKKKTNPIGWTAPVLAGGRLILASTRGAMVEVSPADGKVTTTHKLGEAVYLRPIVANNVLYVTDQKGKITAWR</sequence>
<evidence type="ECO:0000313" key="4">
    <source>
        <dbReference type="Proteomes" id="UP000776276"/>
    </source>
</evidence>
<reference evidence="3 4" key="1">
    <citation type="submission" date="2021-06" db="EMBL/GenBank/DDBJ databases">
        <title>Sphingomonas sp. XMGL2, whole genome shotgun sequencing project.</title>
        <authorList>
            <person name="Zhao G."/>
            <person name="Shen L."/>
        </authorList>
    </citation>
    <scope>NUCLEOTIDE SEQUENCE [LARGE SCALE GENOMIC DNA]</scope>
    <source>
        <strain evidence="3 4">XMGL2</strain>
    </source>
</reference>
<dbReference type="PANTHER" id="PTHR34512">
    <property type="entry name" value="CELL SURFACE PROTEIN"/>
    <property type="match status" value="1"/>
</dbReference>
<dbReference type="SMART" id="SM00564">
    <property type="entry name" value="PQQ"/>
    <property type="match status" value="7"/>
</dbReference>
<gene>
    <name evidence="3" type="ORF">KOF26_12565</name>
</gene>
<evidence type="ECO:0000256" key="1">
    <source>
        <dbReference type="SAM" id="SignalP"/>
    </source>
</evidence>